<comment type="caution">
    <text evidence="5">The sequence shown here is derived from an EMBL/GenBank/DDBJ whole genome shotgun (WGS) entry which is preliminary data.</text>
</comment>
<dbReference type="InterPro" id="IPR013149">
    <property type="entry name" value="ADH-like_C"/>
</dbReference>
<gene>
    <name evidence="5" type="ORF">FZEAL_5413</name>
</gene>
<name>A0A8H4XKI1_9HYPO</name>
<dbReference type="GO" id="GO:0016651">
    <property type="term" value="F:oxidoreductase activity, acting on NAD(P)H"/>
    <property type="evidence" value="ECO:0007669"/>
    <property type="project" value="InterPro"/>
</dbReference>
<dbReference type="Proteomes" id="UP000635477">
    <property type="component" value="Unassembled WGS sequence"/>
</dbReference>
<proteinExistence type="inferred from homology"/>
<organism evidence="5 6">
    <name type="scientific">Fusarium zealandicum</name>
    <dbReference type="NCBI Taxonomy" id="1053134"/>
    <lineage>
        <taxon>Eukaryota</taxon>
        <taxon>Fungi</taxon>
        <taxon>Dikarya</taxon>
        <taxon>Ascomycota</taxon>
        <taxon>Pezizomycotina</taxon>
        <taxon>Sordariomycetes</taxon>
        <taxon>Hypocreomycetidae</taxon>
        <taxon>Hypocreales</taxon>
        <taxon>Nectriaceae</taxon>
        <taxon>Fusarium</taxon>
        <taxon>Fusarium staphyleae species complex</taxon>
    </lineage>
</organism>
<evidence type="ECO:0000313" key="5">
    <source>
        <dbReference type="EMBL" id="KAF4978168.1"/>
    </source>
</evidence>
<keyword evidence="3" id="KW-0732">Signal</keyword>
<dbReference type="Pfam" id="PF08240">
    <property type="entry name" value="ADH_N"/>
    <property type="match status" value="1"/>
</dbReference>
<reference evidence="5" key="2">
    <citation type="submission" date="2020-05" db="EMBL/GenBank/DDBJ databases">
        <authorList>
            <person name="Kim H.-S."/>
            <person name="Proctor R.H."/>
            <person name="Brown D.W."/>
        </authorList>
    </citation>
    <scope>NUCLEOTIDE SEQUENCE</scope>
    <source>
        <strain evidence="5">NRRL 22465</strain>
    </source>
</reference>
<evidence type="ECO:0000259" key="4">
    <source>
        <dbReference type="SMART" id="SM00829"/>
    </source>
</evidence>
<dbReference type="SUPFAM" id="SSF50129">
    <property type="entry name" value="GroES-like"/>
    <property type="match status" value="1"/>
</dbReference>
<feature type="chain" id="PRO_5034916711" description="Enoyl reductase (ER) domain-containing protein" evidence="3">
    <location>
        <begin position="20"/>
        <end position="540"/>
    </location>
</feature>
<reference evidence="5" key="1">
    <citation type="journal article" date="2020" name="BMC Genomics">
        <title>Correction to: Identification and distribution of gene clusters required for synthesis of sphingolipid metabolism inhibitors in diverse species of the filamentous fungus Fusarium.</title>
        <authorList>
            <person name="Kim H.S."/>
            <person name="Lohmar J.M."/>
            <person name="Busman M."/>
            <person name="Brown D.W."/>
            <person name="Naumann T.A."/>
            <person name="Divon H.H."/>
            <person name="Lysoe E."/>
            <person name="Uhlig S."/>
            <person name="Proctor R.H."/>
        </authorList>
    </citation>
    <scope>NUCLEOTIDE SEQUENCE</scope>
    <source>
        <strain evidence="5">NRRL 22465</strain>
    </source>
</reference>
<dbReference type="PANTHER" id="PTHR45348:SF2">
    <property type="entry name" value="ZINC-TYPE ALCOHOL DEHYDROGENASE-LIKE PROTEIN C2E1P3.01"/>
    <property type="match status" value="1"/>
</dbReference>
<evidence type="ECO:0000256" key="2">
    <source>
        <dbReference type="ARBA" id="ARBA00023002"/>
    </source>
</evidence>
<sequence length="540" mass="58093">MFPALSLFAFALLFLVAPAQNIGGNLTVAFFDASQEEACEANDTSRGLVLTTDSVPTSFTCFNVSDIFSQSNNVGFRNGSMAITVDGEILEPNGVHWLLQNGGDFSSESNYSRVWYEQASLGSLNQAGEDAPWVFYIYAFDDCDQIGDDINVDSDQYPWYETSCLTQQGGQCQTLPYSIKSFGINKAENYNRNHDGCAAWAFMGAVIPAPKATLEVREIETPQPGPQELLVKNEVIALQPVDAKIAKLANLPMDYPAIIGYSYAGTVVKVGDQVTGFDVGDRVVSAKTAGATENKYSAFQRYAVASARTTTKLPSNIALDTAASLVGNLATLPALFNATLKLATPDLENLAQPNGKKILIYGGTSSVGSLSVQYLTQAGYDVVTTTSPQHEAFVARLGASKVIDHRQSFDTVVKELVAAGTYDIVVDTISSMETVRLNGEVLAAQGGGQIYTLQPPFGPETLPSGVTRAFESWSLLLGKEENAQLLEWTFSTYFRQALAQDILIPVSLRKIPGGLAGLDGALSLLMKGVSNEKLVLDPWE</sequence>
<dbReference type="PANTHER" id="PTHR45348">
    <property type="entry name" value="HYPOTHETICAL OXIDOREDUCTASE (EUROFUNG)"/>
    <property type="match status" value="1"/>
</dbReference>
<dbReference type="EMBL" id="JABEYC010000391">
    <property type="protein sequence ID" value="KAF4978168.1"/>
    <property type="molecule type" value="Genomic_DNA"/>
</dbReference>
<feature type="signal peptide" evidence="3">
    <location>
        <begin position="1"/>
        <end position="19"/>
    </location>
</feature>
<dbReference type="Pfam" id="PF00107">
    <property type="entry name" value="ADH_zinc_N"/>
    <property type="match status" value="1"/>
</dbReference>
<keyword evidence="6" id="KW-1185">Reference proteome</keyword>
<evidence type="ECO:0000256" key="1">
    <source>
        <dbReference type="ARBA" id="ARBA00008072"/>
    </source>
</evidence>
<comment type="similarity">
    <text evidence="1">Belongs to the zinc-containing alcohol dehydrogenase family.</text>
</comment>
<dbReference type="InterPro" id="IPR011032">
    <property type="entry name" value="GroES-like_sf"/>
</dbReference>
<keyword evidence="2" id="KW-0560">Oxidoreductase</keyword>
<dbReference type="CDD" id="cd08249">
    <property type="entry name" value="enoyl_reductase_like"/>
    <property type="match status" value="1"/>
</dbReference>
<dbReference type="InterPro" id="IPR036291">
    <property type="entry name" value="NAD(P)-bd_dom_sf"/>
</dbReference>
<dbReference type="OrthoDB" id="3509362at2759"/>
<evidence type="ECO:0000256" key="3">
    <source>
        <dbReference type="SAM" id="SignalP"/>
    </source>
</evidence>
<evidence type="ECO:0000313" key="6">
    <source>
        <dbReference type="Proteomes" id="UP000635477"/>
    </source>
</evidence>
<dbReference type="InterPro" id="IPR047122">
    <property type="entry name" value="Trans-enoyl_RdTase-like"/>
</dbReference>
<dbReference type="AlphaFoldDB" id="A0A8H4XKI1"/>
<dbReference type="Gene3D" id="3.90.180.10">
    <property type="entry name" value="Medium-chain alcohol dehydrogenases, catalytic domain"/>
    <property type="match status" value="1"/>
</dbReference>
<feature type="domain" description="Enoyl reductase (ER)" evidence="4">
    <location>
        <begin position="211"/>
        <end position="536"/>
    </location>
</feature>
<accession>A0A8H4XKI1</accession>
<dbReference type="SUPFAM" id="SSF51735">
    <property type="entry name" value="NAD(P)-binding Rossmann-fold domains"/>
    <property type="match status" value="1"/>
</dbReference>
<dbReference type="SMART" id="SM00829">
    <property type="entry name" value="PKS_ER"/>
    <property type="match status" value="1"/>
</dbReference>
<dbReference type="InterPro" id="IPR013154">
    <property type="entry name" value="ADH-like_N"/>
</dbReference>
<dbReference type="Gene3D" id="3.40.50.720">
    <property type="entry name" value="NAD(P)-binding Rossmann-like Domain"/>
    <property type="match status" value="1"/>
</dbReference>
<protein>
    <recommendedName>
        <fullName evidence="4">Enoyl reductase (ER) domain-containing protein</fullName>
    </recommendedName>
</protein>
<dbReference type="InterPro" id="IPR020843">
    <property type="entry name" value="ER"/>
</dbReference>